<sequence>MAGVRDVEFDFRAGPRVVFNEVAVGQPDFVAGEVPRPGVQVVAGEPGIAVEAAAFVFLLEVGPGLHVVDAEG</sequence>
<reference evidence="1 2" key="1">
    <citation type="submission" date="2014-07" db="EMBL/GenBank/DDBJ databases">
        <title>Expanding our view of genomic diversity in Candidatus Accumulibacter clades.</title>
        <authorList>
            <person name="Skennerton C.T."/>
            <person name="Barr J.J."/>
            <person name="Slater F.R."/>
            <person name="Bond P.L."/>
            <person name="Tyson G.W."/>
        </authorList>
    </citation>
    <scope>NUCLEOTIDE SEQUENCE [LARGE SCALE GENOMIC DNA]</scope>
    <source>
        <strain evidence="2">SK-01</strain>
    </source>
</reference>
<evidence type="ECO:0000313" key="1">
    <source>
        <dbReference type="EMBL" id="KFB68768.1"/>
    </source>
</evidence>
<protein>
    <submittedName>
        <fullName evidence="1">Uncharacterized protein</fullName>
    </submittedName>
</protein>
<dbReference type="AlphaFoldDB" id="A0A084Y224"/>
<comment type="caution">
    <text evidence="1">The sequence shown here is derived from an EMBL/GenBank/DDBJ whole genome shotgun (WGS) entry which is preliminary data.</text>
</comment>
<accession>A0A084Y224</accession>
<organism evidence="1 2">
    <name type="scientific">Candidatus Accumulibacter vicinus</name>
    <dbReference type="NCBI Taxonomy" id="2954382"/>
    <lineage>
        <taxon>Bacteria</taxon>
        <taxon>Pseudomonadati</taxon>
        <taxon>Pseudomonadota</taxon>
        <taxon>Betaproteobacteria</taxon>
        <taxon>Candidatus Accumulibacter</taxon>
    </lineage>
</organism>
<gene>
    <name evidence="1" type="ORF">CAPSK01_001622</name>
</gene>
<proteinExistence type="predicted"/>
<dbReference type="Proteomes" id="UP000019812">
    <property type="component" value="Unassembled WGS sequence"/>
</dbReference>
<dbReference type="EMBL" id="JDSS02000019">
    <property type="protein sequence ID" value="KFB68768.1"/>
    <property type="molecule type" value="Genomic_DNA"/>
</dbReference>
<evidence type="ECO:0000313" key="2">
    <source>
        <dbReference type="Proteomes" id="UP000019812"/>
    </source>
</evidence>
<name>A0A084Y224_9PROT</name>
<dbReference type="STRING" id="1457154.CAPSK01_001622"/>